<protein>
    <submittedName>
        <fullName evidence="1">Uncharacterized protein</fullName>
    </submittedName>
</protein>
<gene>
    <name evidence="1" type="ORF">H1191_13625</name>
</gene>
<name>A0A7W1WSQ0_9BACL</name>
<evidence type="ECO:0000313" key="2">
    <source>
        <dbReference type="Proteomes" id="UP000535491"/>
    </source>
</evidence>
<proteinExistence type="predicted"/>
<reference evidence="1 2" key="1">
    <citation type="submission" date="2020-07" db="EMBL/GenBank/DDBJ databases">
        <authorList>
            <person name="Feng H."/>
        </authorList>
    </citation>
    <scope>NUCLEOTIDE SEQUENCE [LARGE SCALE GENOMIC DNA]</scope>
    <source>
        <strain evidence="2">s-10</strain>
    </source>
</reference>
<organism evidence="1 2">
    <name type="scientific">Paenactinomyces guangxiensis</name>
    <dbReference type="NCBI Taxonomy" id="1490290"/>
    <lineage>
        <taxon>Bacteria</taxon>
        <taxon>Bacillati</taxon>
        <taxon>Bacillota</taxon>
        <taxon>Bacilli</taxon>
        <taxon>Bacillales</taxon>
        <taxon>Thermoactinomycetaceae</taxon>
        <taxon>Paenactinomyces</taxon>
    </lineage>
</organism>
<sequence>MARLEYRLLDEANGFPLLYTYENISKEEIALRFACDYFVKDHKVFEKTSCAVESLTHIIYVVRNYEEKVTEPGIRFAPQWKGIRMEVRHLQEETNQYPIIHTYHFHQYQDALLYLMSHFLYFDGKEWEKTSTEVDENRKVYVCYAQPAST</sequence>
<dbReference type="Proteomes" id="UP000535491">
    <property type="component" value="Unassembled WGS sequence"/>
</dbReference>
<dbReference type="EMBL" id="JACEIQ010000014">
    <property type="protein sequence ID" value="MBA4495345.1"/>
    <property type="molecule type" value="Genomic_DNA"/>
</dbReference>
<accession>A0A7W1WSQ0</accession>
<dbReference type="RefSeq" id="WP_181752690.1">
    <property type="nucleotide sequence ID" value="NZ_JACEIQ010000014.1"/>
</dbReference>
<evidence type="ECO:0000313" key="1">
    <source>
        <dbReference type="EMBL" id="MBA4495345.1"/>
    </source>
</evidence>
<dbReference type="AlphaFoldDB" id="A0A7W1WSQ0"/>
<comment type="caution">
    <text evidence="1">The sequence shown here is derived from an EMBL/GenBank/DDBJ whole genome shotgun (WGS) entry which is preliminary data.</text>
</comment>
<keyword evidence="2" id="KW-1185">Reference proteome</keyword>